<keyword evidence="3" id="KW-0731">Sigma factor</keyword>
<dbReference type="Proteomes" id="UP001519654">
    <property type="component" value="Unassembled WGS sequence"/>
</dbReference>
<evidence type="ECO:0000313" key="9">
    <source>
        <dbReference type="Proteomes" id="UP001519654"/>
    </source>
</evidence>
<dbReference type="InterPro" id="IPR013249">
    <property type="entry name" value="RNA_pol_sigma70_r4_t2"/>
</dbReference>
<comment type="similarity">
    <text evidence="1">Belongs to the sigma-70 factor family. ECF subfamily.</text>
</comment>
<evidence type="ECO:0000256" key="5">
    <source>
        <dbReference type="ARBA" id="ARBA00023163"/>
    </source>
</evidence>
<dbReference type="InterPro" id="IPR039425">
    <property type="entry name" value="RNA_pol_sigma-70-like"/>
</dbReference>
<evidence type="ECO:0000256" key="3">
    <source>
        <dbReference type="ARBA" id="ARBA00023082"/>
    </source>
</evidence>
<feature type="region of interest" description="Disordered" evidence="6">
    <location>
        <begin position="186"/>
        <end position="216"/>
    </location>
</feature>
<evidence type="ECO:0000313" key="8">
    <source>
        <dbReference type="EMBL" id="MBU2667001.1"/>
    </source>
</evidence>
<accession>A0ABS5YU60</accession>
<dbReference type="InterPro" id="IPR036388">
    <property type="entry name" value="WH-like_DNA-bd_sf"/>
</dbReference>
<dbReference type="Gene3D" id="1.10.10.10">
    <property type="entry name" value="Winged helix-like DNA-binding domain superfamily/Winged helix DNA-binding domain"/>
    <property type="match status" value="1"/>
</dbReference>
<dbReference type="PANTHER" id="PTHR43133">
    <property type="entry name" value="RNA POLYMERASE ECF-TYPE SIGMA FACTO"/>
    <property type="match status" value="1"/>
</dbReference>
<dbReference type="InterPro" id="IPR013324">
    <property type="entry name" value="RNA_pol_sigma_r3/r4-like"/>
</dbReference>
<comment type="caution">
    <text evidence="8">The sequence shown here is derived from an EMBL/GenBank/DDBJ whole genome shotgun (WGS) entry which is preliminary data.</text>
</comment>
<proteinExistence type="inferred from homology"/>
<keyword evidence="2" id="KW-0805">Transcription regulation</keyword>
<evidence type="ECO:0000256" key="4">
    <source>
        <dbReference type="ARBA" id="ARBA00023125"/>
    </source>
</evidence>
<dbReference type="SUPFAM" id="SSF88946">
    <property type="entry name" value="Sigma2 domain of RNA polymerase sigma factors"/>
    <property type="match status" value="1"/>
</dbReference>
<dbReference type="SUPFAM" id="SSF88659">
    <property type="entry name" value="Sigma3 and sigma4 domains of RNA polymerase sigma factors"/>
    <property type="match status" value="1"/>
</dbReference>
<reference evidence="8 9" key="1">
    <citation type="submission" date="2021-06" db="EMBL/GenBank/DDBJ databases">
        <title>Actinoplanes lichenicola sp. nov., and Actinoplanes ovalisporus sp. nov., isolated from lichen in Thailand.</title>
        <authorList>
            <person name="Saeng-In P."/>
            <person name="Kanchanasin P."/>
            <person name="Yuki M."/>
            <person name="Kudo T."/>
            <person name="Ohkuma M."/>
            <person name="Phongsopitanun W."/>
            <person name="Tanasupawat S."/>
        </authorList>
    </citation>
    <scope>NUCLEOTIDE SEQUENCE [LARGE SCALE GENOMIC DNA]</scope>
    <source>
        <strain evidence="8 9">NBRC 110975</strain>
    </source>
</reference>
<keyword evidence="9" id="KW-1185">Reference proteome</keyword>
<evidence type="ECO:0000256" key="6">
    <source>
        <dbReference type="SAM" id="MobiDB-lite"/>
    </source>
</evidence>
<dbReference type="InterPro" id="IPR013325">
    <property type="entry name" value="RNA_pol_sigma_r2"/>
</dbReference>
<gene>
    <name evidence="8" type="ORF">KOI35_26160</name>
</gene>
<evidence type="ECO:0000256" key="1">
    <source>
        <dbReference type="ARBA" id="ARBA00010641"/>
    </source>
</evidence>
<sequence length="216" mass="23863">MEHPSAEPGNSGGSPVVTLADPAERLPSDAEFDPFFDRVYPELVKYGAFVWGNVSDAEEAAADSMDYLYRHWYSIDRREAYAKTMVVRAIGRRRKTAARHADQLNQAGPADPFADRNDGAAVTECVQRQWITEILQTLPPAQRAVMAGYFDQVPIADIAAAVGKTEAAVRKNLQLARLRLQRELERQRALDRPGPEAGDAPRPTCDTTPMPGEETP</sequence>
<protein>
    <submittedName>
        <fullName evidence="8">RNA polymerase sigma factor</fullName>
    </submittedName>
</protein>
<keyword evidence="5" id="KW-0804">Transcription</keyword>
<evidence type="ECO:0000256" key="2">
    <source>
        <dbReference type="ARBA" id="ARBA00023015"/>
    </source>
</evidence>
<dbReference type="Pfam" id="PF08281">
    <property type="entry name" value="Sigma70_r4_2"/>
    <property type="match status" value="1"/>
</dbReference>
<organism evidence="8 9">
    <name type="scientific">Paractinoplanes bogorensis</name>
    <dbReference type="NCBI Taxonomy" id="1610840"/>
    <lineage>
        <taxon>Bacteria</taxon>
        <taxon>Bacillati</taxon>
        <taxon>Actinomycetota</taxon>
        <taxon>Actinomycetes</taxon>
        <taxon>Micromonosporales</taxon>
        <taxon>Micromonosporaceae</taxon>
        <taxon>Paractinoplanes</taxon>
    </lineage>
</organism>
<keyword evidence="4" id="KW-0238">DNA-binding</keyword>
<feature type="domain" description="RNA polymerase sigma factor 70 region 4 type 2" evidence="7">
    <location>
        <begin position="128"/>
        <end position="180"/>
    </location>
</feature>
<evidence type="ECO:0000259" key="7">
    <source>
        <dbReference type="Pfam" id="PF08281"/>
    </source>
</evidence>
<name>A0ABS5YU60_9ACTN</name>
<dbReference type="EMBL" id="JAHKKG010000008">
    <property type="protein sequence ID" value="MBU2667001.1"/>
    <property type="molecule type" value="Genomic_DNA"/>
</dbReference>
<dbReference type="RefSeq" id="WP_215791197.1">
    <property type="nucleotide sequence ID" value="NZ_JAHKKG010000008.1"/>
</dbReference>
<feature type="region of interest" description="Disordered" evidence="6">
    <location>
        <begin position="1"/>
        <end position="20"/>
    </location>
</feature>
<dbReference type="PANTHER" id="PTHR43133:SF50">
    <property type="entry name" value="ECF RNA POLYMERASE SIGMA FACTOR SIGM"/>
    <property type="match status" value="1"/>
</dbReference>